<dbReference type="EMBL" id="BSUK01000001">
    <property type="protein sequence ID" value="GMA26727.1"/>
    <property type="molecule type" value="Genomic_DNA"/>
</dbReference>
<name>A0ABQ6HXG5_9MICO</name>
<evidence type="ECO:0000313" key="2">
    <source>
        <dbReference type="EMBL" id="GMA22260.1"/>
    </source>
</evidence>
<reference evidence="2" key="3">
    <citation type="submission" date="2023-02" db="EMBL/GenBank/DDBJ databases">
        <authorList>
            <person name="Sun Q."/>
            <person name="Mori K."/>
        </authorList>
    </citation>
    <scope>NUCLEOTIDE SEQUENCE</scope>
    <source>
        <strain evidence="2">NBRC 106348</strain>
    </source>
</reference>
<comment type="caution">
    <text evidence="2">The sequence shown here is derived from an EMBL/GenBank/DDBJ whole genome shotgun (WGS) entry which is preliminary data.</text>
</comment>
<reference evidence="5" key="2">
    <citation type="journal article" date="2019" name="Int. J. Syst. Evol. Microbiol.">
        <title>The Global Catalogue of Microorganisms (GCM) 10K type strain sequencing project: providing services to taxonomists for standard genome sequencing and annotation.</title>
        <authorList>
            <consortium name="The Broad Institute Genomics Platform"/>
            <consortium name="The Broad Institute Genome Sequencing Center for Infectious Disease"/>
            <person name="Wu L."/>
            <person name="Ma J."/>
        </authorList>
    </citation>
    <scope>NUCLEOTIDE SEQUENCE [LARGE SCALE GENOMIC DNA]</scope>
    <source>
        <strain evidence="5">NBRC 106348</strain>
    </source>
</reference>
<evidence type="ECO:0000256" key="1">
    <source>
        <dbReference type="SAM" id="MobiDB-lite"/>
    </source>
</evidence>
<evidence type="ECO:0000313" key="5">
    <source>
        <dbReference type="Proteomes" id="UP001157091"/>
    </source>
</evidence>
<dbReference type="EMBL" id="BSUK01000001">
    <property type="protein sequence ID" value="GMA26665.1"/>
    <property type="molecule type" value="Genomic_DNA"/>
</dbReference>
<accession>A0ABQ6HXG5</accession>
<keyword evidence="5" id="KW-1185">Reference proteome</keyword>
<sequence>MTDTNDFLMGSGSKSAFGRDDAVGYTVTGKVQSVEVRQQTDLDGNLLTWDNGDPRMQLVVTLATDLRDDPEDDGVRAVYVKGSKAPGSKSVHDAVRAAVQKSGAKGLEVGGTLTVSFVGTEPSKTRGYSDRKLWEAQYAAPDKAAQSGDFLGTTPAPTTTPVQAAPPAPAPSGSDAGEKARQLVALGLDDATIAGATGLDASVIALLRTAA</sequence>
<dbReference type="EMBL" id="BSUK01000001">
    <property type="protein sequence ID" value="GMA22260.1"/>
    <property type="molecule type" value="Genomic_DNA"/>
</dbReference>
<evidence type="ECO:0000313" key="3">
    <source>
        <dbReference type="EMBL" id="GMA26665.1"/>
    </source>
</evidence>
<evidence type="ECO:0000313" key="4">
    <source>
        <dbReference type="EMBL" id="GMA26727.1"/>
    </source>
</evidence>
<reference evidence="2" key="1">
    <citation type="journal article" date="2014" name="Int. J. Syst. Evol. Microbiol.">
        <title>Complete genome of a new Firmicutes species belonging to the dominant human colonic microbiota ('Ruminococcus bicirculans') reveals two chromosomes and a selective capacity to utilize plant glucans.</title>
        <authorList>
            <consortium name="NISC Comparative Sequencing Program"/>
            <person name="Wegmann U."/>
            <person name="Louis P."/>
            <person name="Goesmann A."/>
            <person name="Henrissat B."/>
            <person name="Duncan S.H."/>
            <person name="Flint H.J."/>
        </authorList>
    </citation>
    <scope>NUCLEOTIDE SEQUENCE</scope>
    <source>
        <strain evidence="2">NBRC 106348</strain>
    </source>
</reference>
<protein>
    <submittedName>
        <fullName evidence="2">Uncharacterized protein</fullName>
    </submittedName>
</protein>
<feature type="region of interest" description="Disordered" evidence="1">
    <location>
        <begin position="144"/>
        <end position="178"/>
    </location>
</feature>
<gene>
    <name evidence="2" type="ORF">GCM10025864_00190</name>
    <name evidence="3" type="ORF">GCM10025864_44240</name>
    <name evidence="4" type="ORF">GCM10025864_44860</name>
</gene>
<feature type="region of interest" description="Disordered" evidence="1">
    <location>
        <begin position="1"/>
        <end position="20"/>
    </location>
</feature>
<proteinExistence type="predicted"/>
<dbReference type="Proteomes" id="UP001157091">
    <property type="component" value="Unassembled WGS sequence"/>
</dbReference>
<feature type="compositionally biased region" description="Low complexity" evidence="1">
    <location>
        <begin position="153"/>
        <end position="163"/>
    </location>
</feature>
<dbReference type="RefSeq" id="WP_284291143.1">
    <property type="nucleotide sequence ID" value="NZ_BSUK01000001.1"/>
</dbReference>
<organism evidence="2 5">
    <name type="scientific">Luteimicrobium album</name>
    <dbReference type="NCBI Taxonomy" id="1054550"/>
    <lineage>
        <taxon>Bacteria</taxon>
        <taxon>Bacillati</taxon>
        <taxon>Actinomycetota</taxon>
        <taxon>Actinomycetes</taxon>
        <taxon>Micrococcales</taxon>
        <taxon>Luteimicrobium</taxon>
    </lineage>
</organism>